<sequence>MSVQKISKYKASFLVQQRFADKIKASIDNPQTKIFFDENNPFLDRRELFELQYVDNSHNSNIEFLNSTEIDDREVPLGPVGHGKLAGGMCGAPLLISGDFNAQHNMWGSEIENGLGRTLRSALESSPHFYILNDKLATRIHSKTSCPDISLTSPDLYTCINLKMGEDSMGSDHFPICHTIEAGEIFLSQDLFRMSLTRIDWEAFADEVDVRTPAIESVNDINCLERPNNYIWWDKSCSALVDERREALSKFKSDPSPENIANYYKISRSSSRSLNKIKHMKFKSFLGSLNPSNTMIKNFQFIKRYKKRFYNENSKSSNSFTVNNNELLELAFKKIASSFTYQNLDVPENYDFSPDEVLNKPIQLAEMEWAIQKAKNALLQVQTQSRNNKGFRPIALANCLLKILERVINDRMQWFTENKNILPNSFYGFRRNRSCHDCLSILDLDIRISKLRNLKLGVLSLDLEGAYDMVNLERLLAILMEIKIPSKLLRFVKNLIDNRELNAFYNGTKFNQGSTNKGLPQGAILSPLLFNIYIRALINMVSHNIKTLDWLDSLSLRISIPKCSFIIFNDPSIAPGKFSIACDNAEIKNSDKWKYLGVLWDQHLSWEPHIDKLNESVNKGVAMLSSLGNFSWGVHPKTMILYYKSITGPKPLPGTVERVFFSAPPRGSIFKILKFMRSSDSVYREDIWSGEDHPEERSYTRFDSGGPFPILAV</sequence>
<dbReference type="PROSITE" id="PS50878">
    <property type="entry name" value="RT_POL"/>
    <property type="match status" value="1"/>
</dbReference>
<evidence type="ECO:0000259" key="1">
    <source>
        <dbReference type="PROSITE" id="PS50878"/>
    </source>
</evidence>
<dbReference type="InterPro" id="IPR000477">
    <property type="entry name" value="RT_dom"/>
</dbReference>
<evidence type="ECO:0000313" key="3">
    <source>
        <dbReference type="Proteomes" id="UP000002358"/>
    </source>
</evidence>
<dbReference type="Pfam" id="PF14529">
    <property type="entry name" value="Exo_endo_phos_2"/>
    <property type="match status" value="1"/>
</dbReference>
<dbReference type="Pfam" id="PF00078">
    <property type="entry name" value="RVT_1"/>
    <property type="match status" value="1"/>
</dbReference>
<dbReference type="InterPro" id="IPR005135">
    <property type="entry name" value="Endo/exonuclease/phosphatase"/>
</dbReference>
<dbReference type="InterPro" id="IPR043502">
    <property type="entry name" value="DNA/RNA_pol_sf"/>
</dbReference>
<dbReference type="SUPFAM" id="SSF56219">
    <property type="entry name" value="DNase I-like"/>
    <property type="match status" value="1"/>
</dbReference>
<feature type="domain" description="Reverse transcriptase" evidence="1">
    <location>
        <begin position="363"/>
        <end position="600"/>
    </location>
</feature>
<dbReference type="InterPro" id="IPR052560">
    <property type="entry name" value="RdDP_mobile_element"/>
</dbReference>
<protein>
    <recommendedName>
        <fullName evidence="1">Reverse transcriptase domain-containing protein</fullName>
    </recommendedName>
</protein>
<name>A0A7M7R3Y1_NASVI</name>
<dbReference type="EnsemblMetazoa" id="XM_032602133">
    <property type="protein sequence ID" value="XP_032458024"/>
    <property type="gene ID" value="LOC107981174"/>
</dbReference>
<reference evidence="2" key="1">
    <citation type="submission" date="2021-01" db="UniProtKB">
        <authorList>
            <consortium name="EnsemblMetazoa"/>
        </authorList>
    </citation>
    <scope>IDENTIFICATION</scope>
</reference>
<organism evidence="2 3">
    <name type="scientific">Nasonia vitripennis</name>
    <name type="common">Parasitic wasp</name>
    <dbReference type="NCBI Taxonomy" id="7425"/>
    <lineage>
        <taxon>Eukaryota</taxon>
        <taxon>Metazoa</taxon>
        <taxon>Ecdysozoa</taxon>
        <taxon>Arthropoda</taxon>
        <taxon>Hexapoda</taxon>
        <taxon>Insecta</taxon>
        <taxon>Pterygota</taxon>
        <taxon>Neoptera</taxon>
        <taxon>Endopterygota</taxon>
        <taxon>Hymenoptera</taxon>
        <taxon>Apocrita</taxon>
        <taxon>Proctotrupomorpha</taxon>
        <taxon>Chalcidoidea</taxon>
        <taxon>Pteromalidae</taxon>
        <taxon>Pteromalinae</taxon>
        <taxon>Nasonia</taxon>
    </lineage>
</organism>
<evidence type="ECO:0000313" key="2">
    <source>
        <dbReference type="EnsemblMetazoa" id="XP_032458024"/>
    </source>
</evidence>
<dbReference type="OrthoDB" id="7701509at2759"/>
<accession>A0A7M7R3Y1</accession>
<proteinExistence type="predicted"/>
<dbReference type="PANTHER" id="PTHR36688">
    <property type="entry name" value="ENDO/EXONUCLEASE/PHOSPHATASE DOMAIN-CONTAINING PROTEIN"/>
    <property type="match status" value="1"/>
</dbReference>
<dbReference type="KEGG" id="nvi:107981174"/>
<dbReference type="GeneID" id="107981174"/>
<dbReference type="Proteomes" id="UP000002358">
    <property type="component" value="Unassembled WGS sequence"/>
</dbReference>
<dbReference type="Gene3D" id="3.60.10.10">
    <property type="entry name" value="Endonuclease/exonuclease/phosphatase"/>
    <property type="match status" value="1"/>
</dbReference>
<dbReference type="SUPFAM" id="SSF56672">
    <property type="entry name" value="DNA/RNA polymerases"/>
    <property type="match status" value="1"/>
</dbReference>
<dbReference type="RefSeq" id="XP_032458024.1">
    <property type="nucleotide sequence ID" value="XM_032602133.1"/>
</dbReference>
<dbReference type="PANTHER" id="PTHR36688:SF1">
    <property type="entry name" value="ENDONUCLEASE_EXONUCLEASE_PHOSPHATASE DOMAIN-CONTAINING PROTEIN"/>
    <property type="match status" value="1"/>
</dbReference>
<dbReference type="InterPro" id="IPR036691">
    <property type="entry name" value="Endo/exonu/phosph_ase_sf"/>
</dbReference>
<keyword evidence="3" id="KW-1185">Reference proteome</keyword>
<dbReference type="InParanoid" id="A0A7M7R3Y1"/>
<dbReference type="GO" id="GO:0071897">
    <property type="term" value="P:DNA biosynthetic process"/>
    <property type="evidence" value="ECO:0007669"/>
    <property type="project" value="UniProtKB-ARBA"/>
</dbReference>
<dbReference type="CDD" id="cd01650">
    <property type="entry name" value="RT_nLTR_like"/>
    <property type="match status" value="1"/>
</dbReference>
<dbReference type="AlphaFoldDB" id="A0A7M7R3Y1"/>
<dbReference type="GO" id="GO:0003824">
    <property type="term" value="F:catalytic activity"/>
    <property type="evidence" value="ECO:0007669"/>
    <property type="project" value="InterPro"/>
</dbReference>